<reference evidence="1 2" key="1">
    <citation type="submission" date="2018-10" db="EMBL/GenBank/DDBJ databases">
        <title>Relationship between Morphology and Antimicrobial Activity in Streptomyces.</title>
        <authorList>
            <person name="Kang H.J."/>
            <person name="Kim S.B."/>
        </authorList>
    </citation>
    <scope>NUCLEOTIDE SEQUENCE [LARGE SCALE GENOMIC DNA]</scope>
    <source>
        <strain evidence="1 2">BH38</strain>
    </source>
</reference>
<dbReference type="KEGG" id="shun:DWB77_07259"/>
<dbReference type="Proteomes" id="UP000271554">
    <property type="component" value="Chromosome"/>
</dbReference>
<dbReference type="EMBL" id="CP032698">
    <property type="protein sequence ID" value="AYG85043.1"/>
    <property type="molecule type" value="Genomic_DNA"/>
</dbReference>
<evidence type="ECO:0000313" key="1">
    <source>
        <dbReference type="EMBL" id="AYG85043.1"/>
    </source>
</evidence>
<sequence>MHVMARQDPVPGRPVHGLARMDNSRVYDESARHELAATCPGFAQKRLTGRPLESG</sequence>
<name>A0A387HQK6_9ACTN</name>
<proteinExistence type="predicted"/>
<accession>A0A387HQK6</accession>
<evidence type="ECO:0000313" key="2">
    <source>
        <dbReference type="Proteomes" id="UP000271554"/>
    </source>
</evidence>
<gene>
    <name evidence="1" type="ORF">DWB77_07259</name>
</gene>
<dbReference type="AlphaFoldDB" id="A0A387HQK6"/>
<protein>
    <submittedName>
        <fullName evidence="1">Uncharacterized protein</fullName>
    </submittedName>
</protein>
<organism evidence="1 2">
    <name type="scientific">Streptomyces hundungensis</name>
    <dbReference type="NCBI Taxonomy" id="1077946"/>
    <lineage>
        <taxon>Bacteria</taxon>
        <taxon>Bacillati</taxon>
        <taxon>Actinomycetota</taxon>
        <taxon>Actinomycetes</taxon>
        <taxon>Kitasatosporales</taxon>
        <taxon>Streptomycetaceae</taxon>
        <taxon>Streptomyces</taxon>
    </lineage>
</organism>
<keyword evidence="2" id="KW-1185">Reference proteome</keyword>